<evidence type="ECO:0000313" key="5">
    <source>
        <dbReference type="Proteomes" id="UP001381693"/>
    </source>
</evidence>
<comment type="function">
    <text evidence="1">E3 ubiquitin-protein ligase that specifically binds poly-ADP-ribosylated proteins and mediates their ubiquitination and subsequent degradation.</text>
</comment>
<accession>A0AAN9A8H7</accession>
<feature type="domain" description="WWE" evidence="3">
    <location>
        <begin position="1"/>
        <end position="52"/>
    </location>
</feature>
<dbReference type="GO" id="GO:0006511">
    <property type="term" value="P:ubiquitin-dependent protein catabolic process"/>
    <property type="evidence" value="ECO:0007669"/>
    <property type="project" value="UniProtKB-UniRule"/>
</dbReference>
<keyword evidence="1" id="KW-0963">Cytoplasm</keyword>
<dbReference type="InterPro" id="IPR004170">
    <property type="entry name" value="WWE_dom"/>
</dbReference>
<dbReference type="GO" id="GO:0051865">
    <property type="term" value="P:protein autoubiquitination"/>
    <property type="evidence" value="ECO:0007669"/>
    <property type="project" value="UniProtKB-UniRule"/>
</dbReference>
<dbReference type="SUPFAM" id="SSF117839">
    <property type="entry name" value="WWE domain"/>
    <property type="match status" value="1"/>
</dbReference>
<dbReference type="EMBL" id="JAXCGZ010008034">
    <property type="protein sequence ID" value="KAK7078069.1"/>
    <property type="molecule type" value="Genomic_DNA"/>
</dbReference>
<comment type="domain">
    <text evidence="1">The WWE domain mediates non-covalent poly(ADP-ribose)-binding.</text>
</comment>
<dbReference type="GO" id="GO:0005634">
    <property type="term" value="C:nucleus"/>
    <property type="evidence" value="ECO:0007669"/>
    <property type="project" value="TreeGrafter"/>
</dbReference>
<name>A0AAN9A8H7_HALRR</name>
<dbReference type="PANTHER" id="PTHR13417">
    <property type="entry name" value="E3 UBIQUITIN-PROTEIN LIGASE RNF146"/>
    <property type="match status" value="1"/>
</dbReference>
<dbReference type="PANTHER" id="PTHR13417:SF2">
    <property type="entry name" value="E3 UBIQUITIN-PROTEIN LIGASE RNF146"/>
    <property type="match status" value="1"/>
</dbReference>
<feature type="compositionally biased region" description="Low complexity" evidence="2">
    <location>
        <begin position="126"/>
        <end position="148"/>
    </location>
</feature>
<dbReference type="AlphaFoldDB" id="A0AAN9A8H7"/>
<evidence type="ECO:0000256" key="2">
    <source>
        <dbReference type="SAM" id="MobiDB-lite"/>
    </source>
</evidence>
<dbReference type="GO" id="GO:0016055">
    <property type="term" value="P:Wnt signaling pathway"/>
    <property type="evidence" value="ECO:0007669"/>
    <property type="project" value="InterPro"/>
</dbReference>
<gene>
    <name evidence="4" type="ORF">SK128_026483</name>
</gene>
<comment type="caution">
    <text evidence="4">The sequence shown here is derived from an EMBL/GenBank/DDBJ whole genome shotgun (WGS) entry which is preliminary data.</text>
</comment>
<dbReference type="Pfam" id="PF02825">
    <property type="entry name" value="WWE"/>
    <property type="match status" value="1"/>
</dbReference>
<organism evidence="4 5">
    <name type="scientific">Halocaridina rubra</name>
    <name type="common">Hawaiian red shrimp</name>
    <dbReference type="NCBI Taxonomy" id="373956"/>
    <lineage>
        <taxon>Eukaryota</taxon>
        <taxon>Metazoa</taxon>
        <taxon>Ecdysozoa</taxon>
        <taxon>Arthropoda</taxon>
        <taxon>Crustacea</taxon>
        <taxon>Multicrustacea</taxon>
        <taxon>Malacostraca</taxon>
        <taxon>Eumalacostraca</taxon>
        <taxon>Eucarida</taxon>
        <taxon>Decapoda</taxon>
        <taxon>Pleocyemata</taxon>
        <taxon>Caridea</taxon>
        <taxon>Atyoidea</taxon>
        <taxon>Atyidae</taxon>
        <taxon>Halocaridina</taxon>
    </lineage>
</organism>
<reference evidence="4 5" key="1">
    <citation type="submission" date="2023-11" db="EMBL/GenBank/DDBJ databases">
        <title>Halocaridina rubra genome assembly.</title>
        <authorList>
            <person name="Smith C."/>
        </authorList>
    </citation>
    <scope>NUCLEOTIDE SEQUENCE [LARGE SCALE GENOMIC DNA]</scope>
    <source>
        <strain evidence="4">EP-1</strain>
        <tissue evidence="4">Whole</tissue>
    </source>
</reference>
<keyword evidence="1" id="KW-0863">Zinc-finger</keyword>
<comment type="pathway">
    <text evidence="1">Protein modification; protein ubiquitination.</text>
</comment>
<feature type="region of interest" description="Disordered" evidence="2">
    <location>
        <begin position="90"/>
        <end position="150"/>
    </location>
</feature>
<dbReference type="EC" id="2.3.2.27" evidence="1"/>
<dbReference type="GO" id="GO:0008270">
    <property type="term" value="F:zinc ion binding"/>
    <property type="evidence" value="ECO:0007669"/>
    <property type="project" value="UniProtKB-UniRule"/>
</dbReference>
<comment type="PTM">
    <text evidence="1">Ubiquitinated; autoubiquitinated.</text>
</comment>
<feature type="non-terminal residue" evidence="4">
    <location>
        <position position="1"/>
    </location>
</feature>
<dbReference type="InterPro" id="IPR018123">
    <property type="entry name" value="WWE-dom_subgr"/>
</dbReference>
<keyword evidence="1" id="KW-0479">Metal-binding</keyword>
<sequence length="302" mass="33340">YDERTSHELEAAYGSGQRACEVLVAGFLYIIDFDRMVQLRRNDPSRRRRIKRDLSSIPKKGVAGIKLPSQLEAELSALHSAAHAIHAPVSGDTSLSHESGDGHIVMGSASNNNDLCPPTPTAPSNTPQTPHTPSATSSSSGSPDTSEPTHMHALTADAHRHHYHAPHHHHHLHFHHPVHIPHYIAHSLTTSGADHNLFSHSLPSHQPTHHHHSQILPRHMSLLSTQDPSRTSNEILTSVQSLPPPQPPPPASELEEAVYQMDHLTLSTETPEYYPLDTAEMSTAEETEQYHLNLSSEEDEQL</sequence>
<dbReference type="GO" id="GO:0072572">
    <property type="term" value="F:poly-ADP-D-ribose binding"/>
    <property type="evidence" value="ECO:0007669"/>
    <property type="project" value="UniProtKB-UniRule"/>
</dbReference>
<dbReference type="GO" id="GO:0061630">
    <property type="term" value="F:ubiquitin protein ligase activity"/>
    <property type="evidence" value="ECO:0007669"/>
    <property type="project" value="UniProtKB-UniRule"/>
</dbReference>
<keyword evidence="1" id="KW-0862">Zinc</keyword>
<dbReference type="InterPro" id="IPR037197">
    <property type="entry name" value="WWE_dom_sf"/>
</dbReference>
<dbReference type="InterPro" id="IPR033509">
    <property type="entry name" value="RNF146"/>
</dbReference>
<evidence type="ECO:0000313" key="4">
    <source>
        <dbReference type="EMBL" id="KAK7078069.1"/>
    </source>
</evidence>
<keyword evidence="1" id="KW-0808">Transferase</keyword>
<evidence type="ECO:0000256" key="1">
    <source>
        <dbReference type="RuleBase" id="RU367115"/>
    </source>
</evidence>
<dbReference type="Gene3D" id="3.30.720.50">
    <property type="match status" value="1"/>
</dbReference>
<proteinExistence type="predicted"/>
<keyword evidence="5" id="KW-1185">Reference proteome</keyword>
<evidence type="ECO:0000259" key="3">
    <source>
        <dbReference type="PROSITE" id="PS50918"/>
    </source>
</evidence>
<dbReference type="GO" id="GO:0005829">
    <property type="term" value="C:cytosol"/>
    <property type="evidence" value="ECO:0007669"/>
    <property type="project" value="UniProtKB-SubCell"/>
</dbReference>
<dbReference type="PROSITE" id="PS50918">
    <property type="entry name" value="WWE"/>
    <property type="match status" value="1"/>
</dbReference>
<keyword evidence="1" id="KW-0833">Ubl conjugation pathway</keyword>
<dbReference type="SMART" id="SM00678">
    <property type="entry name" value="WWE"/>
    <property type="match status" value="1"/>
</dbReference>
<dbReference type="Proteomes" id="UP001381693">
    <property type="component" value="Unassembled WGS sequence"/>
</dbReference>
<comment type="subcellular location">
    <subcellularLocation>
        <location evidence="1">Cytoplasm</location>
        <location evidence="1">Cytosol</location>
    </subcellularLocation>
</comment>
<protein>
    <recommendedName>
        <fullName evidence="1">E3 ubiquitin-protein ligase</fullName>
        <ecNumber evidence="1">2.3.2.27</ecNumber>
    </recommendedName>
</protein>
<comment type="catalytic activity">
    <reaction evidence="1">
        <text>S-ubiquitinyl-[E2 ubiquitin-conjugating enzyme]-L-cysteine + [acceptor protein]-L-lysine = [E2 ubiquitin-conjugating enzyme]-L-cysteine + N(6)-ubiquitinyl-[acceptor protein]-L-lysine.</text>
        <dbReference type="EC" id="2.3.2.27"/>
    </reaction>
</comment>